<keyword evidence="1" id="KW-0472">Membrane</keyword>
<gene>
    <name evidence="2" type="ORF">pp309_000045</name>
</gene>
<keyword evidence="1" id="KW-0812">Transmembrane</keyword>
<reference evidence="2 3" key="1">
    <citation type="submission" date="2021-11" db="EMBL/GenBank/DDBJ databases">
        <title>Novel species of Proteus-infecting phage.</title>
        <authorList>
            <person name="Aaron J.A."/>
            <person name="van Zyl L.J."/>
            <person name="Dicks L.M.T."/>
        </authorList>
    </citation>
    <scope>NUCLEOTIDE SEQUENCE [LARGE SCALE GENOMIC DNA]</scope>
</reference>
<evidence type="ECO:0000313" key="2">
    <source>
        <dbReference type="EMBL" id="UGC97833.1"/>
    </source>
</evidence>
<evidence type="ECO:0000313" key="3">
    <source>
        <dbReference type="Proteomes" id="UP000831673"/>
    </source>
</evidence>
<organism evidence="2 3">
    <name type="scientific">Proteus phage 309</name>
    <dbReference type="NCBI Taxonomy" id="2894355"/>
    <lineage>
        <taxon>Viruses</taxon>
        <taxon>Duplodnaviria</taxon>
        <taxon>Heunggongvirae</taxon>
        <taxon>Uroviricota</taxon>
        <taxon>Caudoviricetes</taxon>
        <taxon>Autographivirales</taxon>
        <taxon>Autoscriptoviridae</taxon>
        <taxon>Slopekvirinae</taxon>
        <taxon>Novosibovirus</taxon>
        <taxon>Novosibovirus 309</taxon>
    </lineage>
</organism>
<dbReference type="Proteomes" id="UP000831673">
    <property type="component" value="Segment"/>
</dbReference>
<sequence length="61" mass="6883">MNKLLNYIVNGLVLLPTVLGTVLSFCVILVLAVYINSKYYKCPGKVHKVRKIIKQSVNSYL</sequence>
<keyword evidence="3" id="KW-1185">Reference proteome</keyword>
<proteinExistence type="predicted"/>
<protein>
    <submittedName>
        <fullName evidence="2">Uncharacterized protein</fullName>
    </submittedName>
</protein>
<keyword evidence="1" id="KW-1133">Transmembrane helix</keyword>
<accession>A0AAE8YHP1</accession>
<evidence type="ECO:0000256" key="1">
    <source>
        <dbReference type="SAM" id="Phobius"/>
    </source>
</evidence>
<name>A0AAE8YHP1_9CAUD</name>
<feature type="transmembrane region" description="Helical" evidence="1">
    <location>
        <begin position="12"/>
        <end position="35"/>
    </location>
</feature>
<dbReference type="EMBL" id="OL416096">
    <property type="protein sequence ID" value="UGC97833.1"/>
    <property type="molecule type" value="Genomic_DNA"/>
</dbReference>